<comment type="caution">
    <text evidence="14">The sequence shown here is derived from an EMBL/GenBank/DDBJ whole genome shotgun (WGS) entry which is preliminary data.</text>
</comment>
<feature type="binding site" evidence="11">
    <location>
        <position position="309"/>
    </location>
    <ligand>
        <name>ADP</name>
        <dbReference type="ChEBI" id="CHEBI:456216"/>
    </ligand>
</feature>
<feature type="binding site" evidence="11">
    <location>
        <position position="84"/>
    </location>
    <ligand>
        <name>glycerol</name>
        <dbReference type="ChEBI" id="CHEBI:17754"/>
    </ligand>
</feature>
<dbReference type="PANTHER" id="PTHR10196:SF69">
    <property type="entry name" value="GLYCEROL KINASE"/>
    <property type="match status" value="1"/>
</dbReference>
<feature type="binding site" evidence="11">
    <location>
        <position position="410"/>
    </location>
    <ligand>
        <name>ADP</name>
        <dbReference type="ChEBI" id="CHEBI:456216"/>
    </ligand>
</feature>
<dbReference type="SUPFAM" id="SSF53067">
    <property type="entry name" value="Actin-like ATPase domain"/>
    <property type="match status" value="2"/>
</dbReference>
<dbReference type="Proteomes" id="UP000543804">
    <property type="component" value="Unassembled WGS sequence"/>
</dbReference>
<evidence type="ECO:0000313" key="14">
    <source>
        <dbReference type="EMBL" id="NMD98922.1"/>
    </source>
</evidence>
<evidence type="ECO:0000256" key="11">
    <source>
        <dbReference type="HAMAP-Rule" id="MF_00186"/>
    </source>
</evidence>
<dbReference type="CDD" id="cd07786">
    <property type="entry name" value="FGGY_EcGK_like"/>
    <property type="match status" value="1"/>
</dbReference>
<dbReference type="GO" id="GO:0005829">
    <property type="term" value="C:cytosol"/>
    <property type="evidence" value="ECO:0007669"/>
    <property type="project" value="UniProtKB-ARBA"/>
</dbReference>
<evidence type="ECO:0000256" key="10">
    <source>
        <dbReference type="ARBA" id="ARBA00063665"/>
    </source>
</evidence>
<dbReference type="InterPro" id="IPR018484">
    <property type="entry name" value="FGGY_N"/>
</dbReference>
<feature type="binding site" evidence="11">
    <location>
        <position position="84"/>
    </location>
    <ligand>
        <name>sn-glycerol 3-phosphate</name>
        <dbReference type="ChEBI" id="CHEBI:57597"/>
    </ligand>
</feature>
<dbReference type="FunFam" id="3.30.420.40:FF:000008">
    <property type="entry name" value="Glycerol kinase"/>
    <property type="match status" value="1"/>
</dbReference>
<dbReference type="RefSeq" id="WP_019543019.1">
    <property type="nucleotide sequence ID" value="NZ_JABAFA010000014.1"/>
</dbReference>
<comment type="activity regulation">
    <text evidence="11">Activated by phosphorylation and inhibited by fructose 1,6-bisphosphate (FBP).</text>
</comment>
<dbReference type="InterPro" id="IPR043129">
    <property type="entry name" value="ATPase_NBD"/>
</dbReference>
<evidence type="ECO:0000256" key="1">
    <source>
        <dbReference type="ARBA" id="ARBA00005190"/>
    </source>
</evidence>
<feature type="binding site" evidence="11">
    <location>
        <position position="135"/>
    </location>
    <ligand>
        <name>sn-glycerol 3-phosphate</name>
        <dbReference type="ChEBI" id="CHEBI:57597"/>
    </ligand>
</feature>
<feature type="binding site" evidence="11">
    <location>
        <position position="309"/>
    </location>
    <ligand>
        <name>ATP</name>
        <dbReference type="ChEBI" id="CHEBI:30616"/>
    </ligand>
</feature>
<reference evidence="14 15" key="1">
    <citation type="submission" date="2020-04" db="EMBL/GenBank/DDBJ databases">
        <authorList>
            <person name="Hitch T.C.A."/>
            <person name="Wylensek D."/>
            <person name="Clavel T."/>
        </authorList>
    </citation>
    <scope>NUCLEOTIDE SEQUENCE [LARGE SCALE GENOMIC DNA]</scope>
    <source>
        <strain evidence="14 15">PG-130-P53-12</strain>
    </source>
</reference>
<dbReference type="InterPro" id="IPR005999">
    <property type="entry name" value="Glycerol_kin"/>
</dbReference>
<protein>
    <recommendedName>
        <fullName evidence="11">Glycerol kinase</fullName>
        <ecNumber evidence="11">2.7.1.30</ecNumber>
    </recommendedName>
    <alternativeName>
        <fullName evidence="11">ATP:glycerol 3-phosphotransferase</fullName>
    </alternativeName>
    <alternativeName>
        <fullName evidence="11">Glycerokinase</fullName>
        <shortName evidence="11">GK</shortName>
    </alternativeName>
</protein>
<evidence type="ECO:0000256" key="9">
    <source>
        <dbReference type="ARBA" id="ARBA00054633"/>
    </source>
</evidence>
<gene>
    <name evidence="11 14" type="primary">glpK</name>
    <name evidence="14" type="ORF">HF878_05430</name>
</gene>
<dbReference type="NCBIfam" id="NF000756">
    <property type="entry name" value="PRK00047.1"/>
    <property type="match status" value="1"/>
</dbReference>
<sequence>MQKQYILALDSGTVKNRSVIFNRRGEMISYAEKKISTFTPHAEWIEQDAEEIWSTQLWTAREAMRLAAIDSREIAAVAVTNQRETTVIWNRQTGRPLYPAISWQSRQTEQICEQLREQGYQEEIRQKTSLVLNPYFSGTKICWLLDNVLGAREMAEKGELCFGTIDTWLMWKLSGGEIFATDYSNASRTMLFHLKHLCWDAEILRHLRIPRSMLPEVHPSSHLYGYTDATCFGAAIPIAACIGNQQADLFGQACFTQGEAKNSYGEGSFLLMNTGKEIVHSQNGLITTIAWGIGDDVTYALEGSMLVSGSSLEWLKHGLGILKSMPDSEWVAKLVPDTGGVYFVPSFRGLSAPYWDTKTSGMIIGLKEDTQRAHIIRAALAALAYQVRDVYEALTSDVKTPIAQLKVDGGAAQNNLLMQFQADILNMPVIRAYTTETTGLGAAYLAGLAMGIWKDIDELKSLWHEGVRYEPQMDEAQRSALYDGWQNAVSKVMGW</sequence>
<dbReference type="NCBIfam" id="TIGR01311">
    <property type="entry name" value="glycerol_kin"/>
    <property type="match status" value="1"/>
</dbReference>
<comment type="similarity">
    <text evidence="2 11">Belongs to the FGGY kinase family.</text>
</comment>
<dbReference type="EC" id="2.7.1.30" evidence="11"/>
<dbReference type="UniPathway" id="UPA00618">
    <property type="reaction ID" value="UER00672"/>
</dbReference>
<proteinExistence type="inferred from homology"/>
<accession>A0A848B8Z8</accession>
<feature type="binding site" evidence="11">
    <location>
        <position position="414"/>
    </location>
    <ligand>
        <name>ADP</name>
        <dbReference type="ChEBI" id="CHEBI:456216"/>
    </ligand>
</feature>
<dbReference type="Gene3D" id="3.30.420.40">
    <property type="match status" value="2"/>
</dbReference>
<comment type="caution">
    <text evidence="11">Lacks conserved residue(s) required for the propagation of feature annotation.</text>
</comment>
<evidence type="ECO:0000313" key="15">
    <source>
        <dbReference type="Proteomes" id="UP000543804"/>
    </source>
</evidence>
<dbReference type="InterPro" id="IPR000577">
    <property type="entry name" value="Carb_kinase_FGGY"/>
</dbReference>
<dbReference type="PANTHER" id="PTHR10196">
    <property type="entry name" value="SUGAR KINASE"/>
    <property type="match status" value="1"/>
</dbReference>
<feature type="domain" description="Carbohydrate kinase FGGY N-terminal" evidence="12">
    <location>
        <begin position="5"/>
        <end position="251"/>
    </location>
</feature>
<feature type="binding site" evidence="11">
    <location>
        <position position="410"/>
    </location>
    <ligand>
        <name>ATP</name>
        <dbReference type="ChEBI" id="CHEBI:30616"/>
    </ligand>
</feature>
<dbReference type="Pfam" id="PF00370">
    <property type="entry name" value="FGGY_N"/>
    <property type="match status" value="1"/>
</dbReference>
<dbReference type="PIRSF" id="PIRSF000538">
    <property type="entry name" value="GlpK"/>
    <property type="match status" value="1"/>
</dbReference>
<evidence type="ECO:0000256" key="7">
    <source>
        <dbReference type="ARBA" id="ARBA00022840"/>
    </source>
</evidence>
<dbReference type="GO" id="GO:0006072">
    <property type="term" value="P:glycerol-3-phosphate metabolic process"/>
    <property type="evidence" value="ECO:0007669"/>
    <property type="project" value="InterPro"/>
</dbReference>
<evidence type="ECO:0000256" key="4">
    <source>
        <dbReference type="ARBA" id="ARBA00022741"/>
    </source>
</evidence>
<dbReference type="GO" id="GO:0019563">
    <property type="term" value="P:glycerol catabolic process"/>
    <property type="evidence" value="ECO:0007669"/>
    <property type="project" value="UniProtKB-UniRule"/>
</dbReference>
<dbReference type="GO" id="GO:0005524">
    <property type="term" value="F:ATP binding"/>
    <property type="evidence" value="ECO:0007669"/>
    <property type="project" value="UniProtKB-UniRule"/>
</dbReference>
<feature type="binding site" evidence="11">
    <location>
        <position position="83"/>
    </location>
    <ligand>
        <name>sn-glycerol 3-phosphate</name>
        <dbReference type="ChEBI" id="CHEBI:57597"/>
    </ligand>
</feature>
<evidence type="ECO:0000256" key="8">
    <source>
        <dbReference type="ARBA" id="ARBA00052101"/>
    </source>
</evidence>
<feature type="binding site" evidence="11">
    <location>
        <position position="245"/>
    </location>
    <ligand>
        <name>glycerol</name>
        <dbReference type="ChEBI" id="CHEBI:17754"/>
    </ligand>
</feature>
<feature type="binding site" evidence="11">
    <location>
        <position position="17"/>
    </location>
    <ligand>
        <name>ADP</name>
        <dbReference type="ChEBI" id="CHEBI:456216"/>
    </ligand>
</feature>
<dbReference type="InterPro" id="IPR018485">
    <property type="entry name" value="FGGY_C"/>
</dbReference>
<keyword evidence="5 11" id="KW-0418">Kinase</keyword>
<dbReference type="EMBL" id="JABAFA010000014">
    <property type="protein sequence ID" value="NMD98922.1"/>
    <property type="molecule type" value="Genomic_DNA"/>
</dbReference>
<feature type="binding site" evidence="11">
    <location>
        <position position="13"/>
    </location>
    <ligand>
        <name>ATP</name>
        <dbReference type="ChEBI" id="CHEBI:30616"/>
    </ligand>
</feature>
<dbReference type="AlphaFoldDB" id="A0A848B8Z8"/>
<keyword evidence="4 11" id="KW-0547">Nucleotide-binding</keyword>
<dbReference type="HAMAP" id="MF_00186">
    <property type="entry name" value="Glycerol_kin"/>
    <property type="match status" value="1"/>
</dbReference>
<feature type="binding site" evidence="11">
    <location>
        <position position="83"/>
    </location>
    <ligand>
        <name>glycerol</name>
        <dbReference type="ChEBI" id="CHEBI:17754"/>
    </ligand>
</feature>
<feature type="binding site" evidence="11">
    <location>
        <position position="13"/>
    </location>
    <ligand>
        <name>ADP</name>
        <dbReference type="ChEBI" id="CHEBI:456216"/>
    </ligand>
</feature>
<dbReference type="PROSITE" id="PS00933">
    <property type="entry name" value="FGGY_KINASES_1"/>
    <property type="match status" value="1"/>
</dbReference>
<feature type="domain" description="Carbohydrate kinase FGGY C-terminal" evidence="13">
    <location>
        <begin position="261"/>
        <end position="450"/>
    </location>
</feature>
<keyword evidence="6 11" id="KW-0319">Glycerol metabolism</keyword>
<feature type="binding site" evidence="11">
    <location>
        <position position="13"/>
    </location>
    <ligand>
        <name>sn-glycerol 3-phosphate</name>
        <dbReference type="ChEBI" id="CHEBI:57597"/>
    </ligand>
</feature>
<organism evidence="14 15">
    <name type="scientific">Selenomonas bovis</name>
    <dbReference type="NCBI Taxonomy" id="416586"/>
    <lineage>
        <taxon>Bacteria</taxon>
        <taxon>Bacillati</taxon>
        <taxon>Bacillota</taxon>
        <taxon>Negativicutes</taxon>
        <taxon>Selenomonadales</taxon>
        <taxon>Selenomonadaceae</taxon>
        <taxon>Selenomonas</taxon>
    </lineage>
</organism>
<dbReference type="GO" id="GO:0004370">
    <property type="term" value="F:glycerol kinase activity"/>
    <property type="evidence" value="ECO:0007669"/>
    <property type="project" value="UniProtKB-UniRule"/>
</dbReference>
<dbReference type="Pfam" id="PF02782">
    <property type="entry name" value="FGGY_C"/>
    <property type="match status" value="1"/>
</dbReference>
<feature type="binding site" evidence="11">
    <location>
        <position position="135"/>
    </location>
    <ligand>
        <name>glycerol</name>
        <dbReference type="ChEBI" id="CHEBI:17754"/>
    </ligand>
</feature>
<evidence type="ECO:0000256" key="5">
    <source>
        <dbReference type="ARBA" id="ARBA00022777"/>
    </source>
</evidence>
<evidence type="ECO:0000256" key="3">
    <source>
        <dbReference type="ARBA" id="ARBA00022679"/>
    </source>
</evidence>
<evidence type="ECO:0000259" key="13">
    <source>
        <dbReference type="Pfam" id="PF02782"/>
    </source>
</evidence>
<comment type="function">
    <text evidence="9 11">Key enzyme in the regulation of glycerol uptake and metabolism. Catalyzes the phosphorylation of glycerol to yield sn-glycerol 3-phosphate.</text>
</comment>
<keyword evidence="7 11" id="KW-0067">ATP-binding</keyword>
<comment type="pathway">
    <text evidence="1 11">Polyol metabolism; glycerol degradation via glycerol kinase pathway; sn-glycerol 3-phosphate from glycerol: step 1/1.</text>
</comment>
<comment type="catalytic activity">
    <reaction evidence="8 11">
        <text>glycerol + ATP = sn-glycerol 3-phosphate + ADP + H(+)</text>
        <dbReference type="Rhea" id="RHEA:21644"/>
        <dbReference type="ChEBI" id="CHEBI:15378"/>
        <dbReference type="ChEBI" id="CHEBI:17754"/>
        <dbReference type="ChEBI" id="CHEBI:30616"/>
        <dbReference type="ChEBI" id="CHEBI:57597"/>
        <dbReference type="ChEBI" id="CHEBI:456216"/>
        <dbReference type="EC" id="2.7.1.30"/>
    </reaction>
</comment>
<dbReference type="InterPro" id="IPR018483">
    <property type="entry name" value="Carb_kinase_FGGY_CS"/>
</dbReference>
<evidence type="ECO:0000256" key="6">
    <source>
        <dbReference type="ARBA" id="ARBA00022798"/>
    </source>
</evidence>
<evidence type="ECO:0000259" key="12">
    <source>
        <dbReference type="Pfam" id="PF00370"/>
    </source>
</evidence>
<keyword evidence="15" id="KW-1185">Reference proteome</keyword>
<dbReference type="FunFam" id="3.30.420.40:FF:000007">
    <property type="entry name" value="Glycerol kinase"/>
    <property type="match status" value="1"/>
</dbReference>
<comment type="subunit">
    <text evidence="10 11">Homotetramer and homodimer (in equilibrium).</text>
</comment>
<evidence type="ECO:0000256" key="2">
    <source>
        <dbReference type="ARBA" id="ARBA00009156"/>
    </source>
</evidence>
<keyword evidence="3 11" id="KW-0808">Transferase</keyword>
<name>A0A848B8Z8_9FIRM</name>